<gene>
    <name evidence="2" type="ORF">AA23TX_06522</name>
</gene>
<dbReference type="Pfam" id="PF19054">
    <property type="entry name" value="DUF5753"/>
    <property type="match status" value="1"/>
</dbReference>
<dbReference type="SUPFAM" id="SSF47413">
    <property type="entry name" value="lambda repressor-like DNA-binding domains"/>
    <property type="match status" value="1"/>
</dbReference>
<dbReference type="GO" id="GO:0003677">
    <property type="term" value="F:DNA binding"/>
    <property type="evidence" value="ECO:0007669"/>
    <property type="project" value="InterPro"/>
</dbReference>
<reference evidence="2 3" key="1">
    <citation type="submission" date="2019-09" db="EMBL/GenBank/DDBJ databases">
        <authorList>
            <person name="Leyn A S."/>
        </authorList>
    </citation>
    <scope>NUCLEOTIDE SEQUENCE [LARGE SCALE GENOMIC DNA]</scope>
    <source>
        <strain evidence="2">AA231_1</strain>
    </source>
</reference>
<protein>
    <recommendedName>
        <fullName evidence="1">HTH cro/C1-type domain-containing protein</fullName>
    </recommendedName>
</protein>
<evidence type="ECO:0000313" key="3">
    <source>
        <dbReference type="Proteomes" id="UP000399805"/>
    </source>
</evidence>
<dbReference type="PROSITE" id="PS50943">
    <property type="entry name" value="HTH_CROC1"/>
    <property type="match status" value="1"/>
</dbReference>
<dbReference type="InterPro" id="IPR010982">
    <property type="entry name" value="Lambda_DNA-bd_dom_sf"/>
</dbReference>
<evidence type="ECO:0000259" key="1">
    <source>
        <dbReference type="PROSITE" id="PS50943"/>
    </source>
</evidence>
<proteinExistence type="predicted"/>
<dbReference type="Pfam" id="PF01381">
    <property type="entry name" value="HTH_3"/>
    <property type="match status" value="1"/>
</dbReference>
<dbReference type="AlphaFoldDB" id="A0A6I8LWK9"/>
<dbReference type="SMART" id="SM00530">
    <property type="entry name" value="HTH_XRE"/>
    <property type="match status" value="1"/>
</dbReference>
<dbReference type="InterPro" id="IPR043917">
    <property type="entry name" value="DUF5753"/>
</dbReference>
<name>A0A6I8LWK9_9PSEU</name>
<dbReference type="Proteomes" id="UP000399805">
    <property type="component" value="Unassembled WGS sequence"/>
</dbReference>
<organism evidence="2 3">
    <name type="scientific">Amycolatopsis camponoti</name>
    <dbReference type="NCBI Taxonomy" id="2606593"/>
    <lineage>
        <taxon>Bacteria</taxon>
        <taxon>Bacillati</taxon>
        <taxon>Actinomycetota</taxon>
        <taxon>Actinomycetes</taxon>
        <taxon>Pseudonocardiales</taxon>
        <taxon>Pseudonocardiaceae</taxon>
        <taxon>Amycolatopsis</taxon>
    </lineage>
</organism>
<dbReference type="RefSeq" id="WP_155546447.1">
    <property type="nucleotide sequence ID" value="NZ_CABVGP010000002.1"/>
</dbReference>
<accession>A0A6I8LWK9</accession>
<dbReference type="InterPro" id="IPR001387">
    <property type="entry name" value="Cro/C1-type_HTH"/>
</dbReference>
<sequence length="266" mass="29934">MTDGSLSHPGLYVLGSALRQNRSDQGMSLRELARTTGIGPSTLSSWEQGERRIPEVPLGWILGVLKVAPAESRLLIRLHTESDRMSHVESLDSEVTSLQRAYDRYTLRTFEWAPRIVPESLQTFDYAHAVLGPHTATPDDVDQEVLTRQARQLDRDPQHRHILLLGASALTLENVPPDVLRTQLDEITNPDPRWRVDTRVVPAEARAASTIEPFAIYETAEKAFTIVVKHEHATIYLSDPAMVKHYWSTFNALQREAVAYLPVGSR</sequence>
<dbReference type="CDD" id="cd00093">
    <property type="entry name" value="HTH_XRE"/>
    <property type="match status" value="1"/>
</dbReference>
<dbReference type="EMBL" id="CABVGP010000002">
    <property type="protein sequence ID" value="VVJ21501.1"/>
    <property type="molecule type" value="Genomic_DNA"/>
</dbReference>
<keyword evidence="3" id="KW-1185">Reference proteome</keyword>
<feature type="domain" description="HTH cro/C1-type" evidence="1">
    <location>
        <begin position="18"/>
        <end position="72"/>
    </location>
</feature>
<dbReference type="Gene3D" id="1.10.260.40">
    <property type="entry name" value="lambda repressor-like DNA-binding domains"/>
    <property type="match status" value="1"/>
</dbReference>
<evidence type="ECO:0000313" key="2">
    <source>
        <dbReference type="EMBL" id="VVJ21501.1"/>
    </source>
</evidence>